<feature type="transmembrane region" description="Helical" evidence="1">
    <location>
        <begin position="935"/>
        <end position="959"/>
    </location>
</feature>
<accession>A0A428WYZ0</accession>
<dbReference type="AlphaFoldDB" id="A0A428WYZ0"/>
<comment type="caution">
    <text evidence="3">The sequence shown here is derived from an EMBL/GenBank/DDBJ whole genome shotgun (WGS) entry which is preliminary data.</text>
</comment>
<evidence type="ECO:0000313" key="4">
    <source>
        <dbReference type="Proteomes" id="UP000286716"/>
    </source>
</evidence>
<protein>
    <submittedName>
        <fullName evidence="3">NACHT domain-containing protein</fullName>
    </submittedName>
</protein>
<evidence type="ECO:0000313" key="3">
    <source>
        <dbReference type="EMBL" id="RSM48308.1"/>
    </source>
</evidence>
<proteinExistence type="predicted"/>
<dbReference type="PANTHER" id="PTHR46844">
    <property type="entry name" value="SLR5058 PROTEIN"/>
    <property type="match status" value="1"/>
</dbReference>
<feature type="transmembrane region" description="Helical" evidence="1">
    <location>
        <begin position="908"/>
        <end position="929"/>
    </location>
</feature>
<dbReference type="Pfam" id="PF05729">
    <property type="entry name" value="NACHT"/>
    <property type="match status" value="1"/>
</dbReference>
<name>A0A428WYZ0_AMYBA</name>
<sequence>MPTQWTFAAVLAIFFAAAAFLVKQFLGEGAKHLGQRFWPNVFRSRRRTLGKRSLRRYVSGVARTYNNHALGFLANTKVTVSDVYVPLQHEVDGRREDIYGSIRTKTRMVVLGAAGAGKSMLLKNSMVKWAKEPGVFDRVPVFVELFRRNRGDDSLFDLVADAFARGGVKKPERFLERALEDGLLSVFFDGFDEIVTDRRGEVTQQLKQFAEKWPNCQIVVTCRDAVYDYDLRPAFEDDVRVAGFDDAAIRRFLGLWFKSKQLPDVRYEVDQMMAGLRASPAIMRLARTPLLLTMIASLHDADPGLGPMLPSSRTEFYEMAVMHLLRRDSQLGRGRELATYKAGHKLMALRAIAVQAQGAIAPGTDRRTVSESELLTNITRVLGRFNLAPTHASDMLEEIVDRSGLLVKVDEGNLLYEFPHLTLQEYLAAMELADSPERLLHLYDSNPGRWRETVKLWCGGANRDCTPVVERIFAGDERDKLLALECLTEARQIDEELAGKVLNHFESALRSGEVADHLVVAALGAVAADPGPRGTALLSRLRQGARERRDLAIEALAASRLRSAVETLTALAKDTPSARIALRSTGELAVPVLAECAKQGSLWAVDDIAAVGTASAGLALVDLLDDEGPVAFRAAWRLAALVNNPDIEEELYRAEPRTVPGPRHDWLWVPFNRNAPQTINEIMGRVGYLIDTSGPEHMPDGPGRIDPRLAMPIGVIGASRQYHPASSERLEERIRDFARSVGLGVKEFHGSALLLGRIYEQDPEAARAAMAEVFDEAHVHSVYRVLLETLPTPILLDLADWFGDMGFRVDEHQWKAVTENPHEPVFLRPLAGAALAVLLLGPYLVGVTRATGTAFGWWPWGPSWLGWTTTVAAACTFVGFGALMLVLDIDWLDDLLGAISPNDDAEDLILLVFGVGLVVSAPGAAVLSWTTLVGWVGIPMLVSAVAALIAVTVALFWVVDRRERKIANPFRELRRLDESIIRVRSTVISGREVTC</sequence>
<feature type="domain" description="NACHT" evidence="2">
    <location>
        <begin position="106"/>
        <end position="223"/>
    </location>
</feature>
<dbReference type="SUPFAM" id="SSF52540">
    <property type="entry name" value="P-loop containing nucleoside triphosphate hydrolases"/>
    <property type="match status" value="1"/>
</dbReference>
<dbReference type="Proteomes" id="UP000286716">
    <property type="component" value="Unassembled WGS sequence"/>
</dbReference>
<dbReference type="EMBL" id="QHHU01000007">
    <property type="protein sequence ID" value="RSM48308.1"/>
    <property type="molecule type" value="Genomic_DNA"/>
</dbReference>
<dbReference type="InterPro" id="IPR007111">
    <property type="entry name" value="NACHT_NTPase"/>
</dbReference>
<dbReference type="PROSITE" id="PS50837">
    <property type="entry name" value="NACHT"/>
    <property type="match status" value="1"/>
</dbReference>
<evidence type="ECO:0000259" key="2">
    <source>
        <dbReference type="PROSITE" id="PS50837"/>
    </source>
</evidence>
<keyword evidence="1" id="KW-1133">Transmembrane helix</keyword>
<dbReference type="OrthoDB" id="135105at2"/>
<evidence type="ECO:0000256" key="1">
    <source>
        <dbReference type="SAM" id="Phobius"/>
    </source>
</evidence>
<organism evidence="3 4">
    <name type="scientific">Amycolatopsis balhimycina DSM 5908</name>
    <dbReference type="NCBI Taxonomy" id="1081091"/>
    <lineage>
        <taxon>Bacteria</taxon>
        <taxon>Bacillati</taxon>
        <taxon>Actinomycetota</taxon>
        <taxon>Actinomycetes</taxon>
        <taxon>Pseudonocardiales</taxon>
        <taxon>Pseudonocardiaceae</taxon>
        <taxon>Amycolatopsis</taxon>
    </lineage>
</organism>
<keyword evidence="1" id="KW-0812">Transmembrane</keyword>
<keyword evidence="1" id="KW-0472">Membrane</keyword>
<gene>
    <name evidence="3" type="ORF">DMA12_07430</name>
</gene>
<feature type="transmembrane region" description="Helical" evidence="1">
    <location>
        <begin position="6"/>
        <end position="26"/>
    </location>
</feature>
<keyword evidence="4" id="KW-1185">Reference proteome</keyword>
<dbReference type="RefSeq" id="WP_020640285.1">
    <property type="nucleotide sequence ID" value="NZ_QHHU01000007.1"/>
</dbReference>
<dbReference type="PANTHER" id="PTHR46844:SF1">
    <property type="entry name" value="SLR5058 PROTEIN"/>
    <property type="match status" value="1"/>
</dbReference>
<dbReference type="Gene3D" id="3.40.50.300">
    <property type="entry name" value="P-loop containing nucleotide triphosphate hydrolases"/>
    <property type="match status" value="1"/>
</dbReference>
<feature type="transmembrane region" description="Helical" evidence="1">
    <location>
        <begin position="864"/>
        <end position="887"/>
    </location>
</feature>
<reference evidence="3 4" key="1">
    <citation type="submission" date="2018-05" db="EMBL/GenBank/DDBJ databases">
        <title>Evolution of GPA BGCs.</title>
        <authorList>
            <person name="Waglechner N."/>
            <person name="Wright G.D."/>
        </authorList>
    </citation>
    <scope>NUCLEOTIDE SEQUENCE [LARGE SCALE GENOMIC DNA]</scope>
    <source>
        <strain evidence="3 4">DSM 5908</strain>
    </source>
</reference>
<dbReference type="InterPro" id="IPR027417">
    <property type="entry name" value="P-loop_NTPase"/>
</dbReference>